<evidence type="ECO:0000313" key="3">
    <source>
        <dbReference type="Proteomes" id="UP000444721"/>
    </source>
</evidence>
<accession>A0A6A5CCY7</accession>
<sequence length="821" mass="93945">MPNQSQQPPLPSLPQPKVKPLPQISNRNTTNNFTVSEHHRNSSSQLKSSASLGGLNSSSLSSSTSSNTRTSDHPNHTSIIARSLPSSTTSLGATPSTGTTTATTLHHHSLSASTNSATTSAINHHSNNNGNTTPSFHSISQNTIIGEYLSAQDVIDELKLDQFGNNPLVNELSYFYDLIDDEVDDYGEYIPAFVNNSHQPSLSGETTQQPLEWSANPNLDLESKIDEKLLMNQLTSFNEQERLNGVRDLKLLVKYKQEFAIFILPQLFSIYGSTLEDEDHIKQNYEKNSAFQILQIITYISDQYQNQCKAEYSNHFYNMLHILAKRKIPRYISNKFVLKYYIKLLYIYMPSYYIASKGASTRNNTNTMNSNSDVDQESTSSRRHDDLYEFNNISFPNYIKFITLNSALFNACYYPFLLKSLQREDIELYPDEVKCILHYFHEMFILSVGDKGDQTNVNPKKDMTEVNGSNKIVGNAKQLLPTSNSSVAAVKYPRKYILQCLSDVILCITTHHMKNFDSVMEHVKQRFNHPIIILHSLYSMNKKVFKTNFDSLFEMFNDIVNRYIVNLTEFDISEQCVMYYYIYTILCELVRNMNLNVTSMSQSSPTVSNMSKLFSILHKYYFNNIYTKSISIVNFINHRIAREYIDNSTAITLQSISAILFQLIYICIDKFNSHGTDTSVNHSINQSLLNILLNYYIHTPTSCSSDMMKGHNDDFTSFLLNNRYYIQSIYRLLKLNAKNSMKLNVDNDSHVMLSNNSSILEQFVEDLKFIYCIEEDGYYYQAADNKDNHPLDRTLMSNPIIEFIIKELTQHLSPPTSSSSL</sequence>
<feature type="compositionally biased region" description="Low complexity" evidence="1">
    <location>
        <begin position="83"/>
        <end position="121"/>
    </location>
</feature>
<feature type="compositionally biased region" description="Low complexity" evidence="1">
    <location>
        <begin position="42"/>
        <end position="69"/>
    </location>
</feature>
<dbReference type="VEuPathDB" id="AmoebaDB:NfTy_012790"/>
<keyword evidence="3" id="KW-1185">Reference proteome</keyword>
<dbReference type="VEuPathDB" id="AmoebaDB:NF0116340"/>
<proteinExistence type="predicted"/>
<feature type="compositionally biased region" description="Polar residues" evidence="1">
    <location>
        <begin position="122"/>
        <end position="135"/>
    </location>
</feature>
<dbReference type="Proteomes" id="UP000444721">
    <property type="component" value="Unassembled WGS sequence"/>
</dbReference>
<name>A0A6A5CCY7_NAEFO</name>
<feature type="compositionally biased region" description="Polar residues" evidence="1">
    <location>
        <begin position="24"/>
        <end position="35"/>
    </location>
</feature>
<comment type="caution">
    <text evidence="2">The sequence shown here is derived from an EMBL/GenBank/DDBJ whole genome shotgun (WGS) entry which is preliminary data.</text>
</comment>
<feature type="region of interest" description="Disordered" evidence="1">
    <location>
        <begin position="1"/>
        <end position="135"/>
    </location>
</feature>
<dbReference type="EMBL" id="VFQX01000006">
    <property type="protein sequence ID" value="KAF0983460.1"/>
    <property type="molecule type" value="Genomic_DNA"/>
</dbReference>
<dbReference type="AlphaFoldDB" id="A0A6A5CCY7"/>
<evidence type="ECO:0000256" key="1">
    <source>
        <dbReference type="SAM" id="MobiDB-lite"/>
    </source>
</evidence>
<dbReference type="OrthoDB" id="10396678at2759"/>
<dbReference type="GeneID" id="68117740"/>
<feature type="compositionally biased region" description="Pro residues" evidence="1">
    <location>
        <begin position="8"/>
        <end position="19"/>
    </location>
</feature>
<reference evidence="2 3" key="1">
    <citation type="journal article" date="2019" name="Sci. Rep.">
        <title>Nanopore sequencing improves the draft genome of the human pathogenic amoeba Naegleria fowleri.</title>
        <authorList>
            <person name="Liechti N."/>
            <person name="Schurch N."/>
            <person name="Bruggmann R."/>
            <person name="Wittwer M."/>
        </authorList>
    </citation>
    <scope>NUCLEOTIDE SEQUENCE [LARGE SCALE GENOMIC DNA]</scope>
    <source>
        <strain evidence="2 3">ATCC 30894</strain>
    </source>
</reference>
<dbReference type="VEuPathDB" id="AmoebaDB:FDP41_010525"/>
<gene>
    <name evidence="2" type="ORF">FDP41_010525</name>
</gene>
<organism evidence="2 3">
    <name type="scientific">Naegleria fowleri</name>
    <name type="common">Brain eating amoeba</name>
    <dbReference type="NCBI Taxonomy" id="5763"/>
    <lineage>
        <taxon>Eukaryota</taxon>
        <taxon>Discoba</taxon>
        <taxon>Heterolobosea</taxon>
        <taxon>Tetramitia</taxon>
        <taxon>Eutetramitia</taxon>
        <taxon>Vahlkampfiidae</taxon>
        <taxon>Naegleria</taxon>
    </lineage>
</organism>
<evidence type="ECO:0000313" key="2">
    <source>
        <dbReference type="EMBL" id="KAF0983460.1"/>
    </source>
</evidence>
<protein>
    <submittedName>
        <fullName evidence="2">Uncharacterized protein</fullName>
    </submittedName>
</protein>
<dbReference type="RefSeq" id="XP_044568173.1">
    <property type="nucleotide sequence ID" value="XM_044700833.1"/>
</dbReference>